<dbReference type="PANTHER" id="PTHR21028">
    <property type="entry name" value="SI:CH211-156B7.4"/>
    <property type="match status" value="1"/>
</dbReference>
<evidence type="ECO:0000313" key="4">
    <source>
        <dbReference type="Proteomes" id="UP000477488"/>
    </source>
</evidence>
<dbReference type="Proteomes" id="UP000477488">
    <property type="component" value="Unassembled WGS sequence"/>
</dbReference>
<sequence length="215" mass="24521">MPLEVERKYLNVDFATLRRALHDLGARNLGAHFESNWVFDTPDAQLFASGRLLRLRLQEWPDVTRHVLTLKLPAPQNGQFKVREERELEVADGAVMRAVLKGLGYAVGARYEKVREPWFFEDVEVELDALPFADVVELEGEAGHIDRVAARLGLDKAEISTKSYHQLHQEWRRLHNLPPDLSFVFDAEQRRRCRRELGLADTEPRGGKSGTAAKA</sequence>
<gene>
    <name evidence="3" type="ORF">FYJ44_00180</name>
</gene>
<dbReference type="Gene3D" id="2.40.320.10">
    <property type="entry name" value="Hypothetical Protein Pfu-838710-001"/>
    <property type="match status" value="1"/>
</dbReference>
<protein>
    <submittedName>
        <fullName evidence="3">Class IV adenylate cyclase</fullName>
    </submittedName>
</protein>
<dbReference type="PROSITE" id="PS51707">
    <property type="entry name" value="CYTH"/>
    <property type="match status" value="1"/>
</dbReference>
<dbReference type="SMART" id="SM01118">
    <property type="entry name" value="CYTH"/>
    <property type="match status" value="1"/>
</dbReference>
<dbReference type="Pfam" id="PF01928">
    <property type="entry name" value="CYTH"/>
    <property type="match status" value="1"/>
</dbReference>
<reference evidence="3 4" key="1">
    <citation type="submission" date="2019-09" db="EMBL/GenBank/DDBJ databases">
        <title>In-depth cultivation of the pig gut microbiome towards novel bacterial diversity and tailored functional studies.</title>
        <authorList>
            <person name="Wylensek D."/>
            <person name="Hitch T.C.A."/>
            <person name="Clavel T."/>
        </authorList>
    </citation>
    <scope>NUCLEOTIDE SEQUENCE [LARGE SCALE GENOMIC DNA]</scope>
    <source>
        <strain evidence="3 4">PG-178-WT-4</strain>
    </source>
</reference>
<dbReference type="AlphaFoldDB" id="A0A6L5XH94"/>
<dbReference type="RefSeq" id="WP_154508157.1">
    <property type="nucleotide sequence ID" value="NZ_VUMH01000001.1"/>
</dbReference>
<organism evidence="3 4">
    <name type="scientific">Desulfovibrio porci</name>
    <dbReference type="NCBI Taxonomy" id="2605782"/>
    <lineage>
        <taxon>Bacteria</taxon>
        <taxon>Pseudomonadati</taxon>
        <taxon>Thermodesulfobacteriota</taxon>
        <taxon>Desulfovibrionia</taxon>
        <taxon>Desulfovibrionales</taxon>
        <taxon>Desulfovibrionaceae</taxon>
        <taxon>Desulfovibrio</taxon>
    </lineage>
</organism>
<dbReference type="SUPFAM" id="SSF55154">
    <property type="entry name" value="CYTH-like phosphatases"/>
    <property type="match status" value="1"/>
</dbReference>
<feature type="domain" description="CYTH" evidence="2">
    <location>
        <begin position="2"/>
        <end position="170"/>
    </location>
</feature>
<dbReference type="EMBL" id="VUMH01000001">
    <property type="protein sequence ID" value="MSS26492.1"/>
    <property type="molecule type" value="Genomic_DNA"/>
</dbReference>
<name>A0A6L5XH94_9BACT</name>
<evidence type="ECO:0000256" key="1">
    <source>
        <dbReference type="SAM" id="MobiDB-lite"/>
    </source>
</evidence>
<proteinExistence type="predicted"/>
<evidence type="ECO:0000259" key="2">
    <source>
        <dbReference type="PROSITE" id="PS51707"/>
    </source>
</evidence>
<dbReference type="InterPro" id="IPR033469">
    <property type="entry name" value="CYTH-like_dom_sf"/>
</dbReference>
<dbReference type="PANTHER" id="PTHR21028:SF2">
    <property type="entry name" value="CYTH DOMAIN-CONTAINING PROTEIN"/>
    <property type="match status" value="1"/>
</dbReference>
<dbReference type="InterPro" id="IPR023577">
    <property type="entry name" value="CYTH_domain"/>
</dbReference>
<evidence type="ECO:0000313" key="3">
    <source>
        <dbReference type="EMBL" id="MSS26492.1"/>
    </source>
</evidence>
<comment type="caution">
    <text evidence="3">The sequence shown here is derived from an EMBL/GenBank/DDBJ whole genome shotgun (WGS) entry which is preliminary data.</text>
</comment>
<feature type="compositionally biased region" description="Basic and acidic residues" evidence="1">
    <location>
        <begin position="196"/>
        <end position="206"/>
    </location>
</feature>
<dbReference type="CDD" id="cd07890">
    <property type="entry name" value="CYTH-like_AC_IV-like"/>
    <property type="match status" value="1"/>
</dbReference>
<feature type="region of interest" description="Disordered" evidence="1">
    <location>
        <begin position="196"/>
        <end position="215"/>
    </location>
</feature>
<accession>A0A6L5XH94</accession>
<keyword evidence="4" id="KW-1185">Reference proteome</keyword>
<dbReference type="InterPro" id="IPR008173">
    <property type="entry name" value="Adenylyl_cyclase_CyaB"/>
</dbReference>